<keyword evidence="12" id="KW-1185">Reference proteome</keyword>
<evidence type="ECO:0000313" key="11">
    <source>
        <dbReference type="EMBL" id="CAL1276949.1"/>
    </source>
</evidence>
<comment type="caution">
    <text evidence="11">The sequence shown here is derived from an EMBL/GenBank/DDBJ whole genome shotgun (WGS) entry which is preliminary data.</text>
</comment>
<evidence type="ECO:0000256" key="3">
    <source>
        <dbReference type="ARBA" id="ARBA00022483"/>
    </source>
</evidence>
<dbReference type="GO" id="GO:0044218">
    <property type="term" value="C:other organism cell membrane"/>
    <property type="evidence" value="ECO:0007669"/>
    <property type="project" value="UniProtKB-KW"/>
</dbReference>
<dbReference type="GO" id="GO:0044231">
    <property type="term" value="C:host cell presynaptic membrane"/>
    <property type="evidence" value="ECO:0007669"/>
    <property type="project" value="UniProtKB-KW"/>
</dbReference>
<dbReference type="InterPro" id="IPR036770">
    <property type="entry name" value="Ankyrin_rpt-contain_sf"/>
</dbReference>
<keyword evidence="4" id="KW-0964">Secreted</keyword>
<evidence type="ECO:0000256" key="10">
    <source>
        <dbReference type="PROSITE-ProRule" id="PRU00023"/>
    </source>
</evidence>
<protein>
    <submittedName>
        <fullName evidence="11">Uncharacterized protein</fullName>
    </submittedName>
</protein>
<dbReference type="GO" id="GO:0005576">
    <property type="term" value="C:extracellular region"/>
    <property type="evidence" value="ECO:0007669"/>
    <property type="project" value="UniProtKB-SubCell"/>
</dbReference>
<dbReference type="EMBL" id="CAXIEN010000098">
    <property type="protein sequence ID" value="CAL1276949.1"/>
    <property type="molecule type" value="Genomic_DNA"/>
</dbReference>
<evidence type="ECO:0000256" key="1">
    <source>
        <dbReference type="ARBA" id="ARBA00004175"/>
    </source>
</evidence>
<dbReference type="GO" id="GO:0090729">
    <property type="term" value="F:toxin activity"/>
    <property type="evidence" value="ECO:0007669"/>
    <property type="project" value="UniProtKB-KW"/>
</dbReference>
<evidence type="ECO:0000256" key="9">
    <source>
        <dbReference type="ARBA" id="ARBA00023298"/>
    </source>
</evidence>
<comment type="subcellular location">
    <subcellularLocation>
        <location evidence="2">Secreted</location>
    </subcellularLocation>
    <subcellularLocation>
        <location evidence="1">Target cell membrane</location>
    </subcellularLocation>
</comment>
<evidence type="ECO:0000256" key="2">
    <source>
        <dbReference type="ARBA" id="ARBA00004613"/>
    </source>
</evidence>
<keyword evidence="7" id="KW-0528">Neurotoxin</keyword>
<dbReference type="GO" id="GO:0006887">
    <property type="term" value="P:exocytosis"/>
    <property type="evidence" value="ECO:0007669"/>
    <property type="project" value="UniProtKB-KW"/>
</dbReference>
<keyword evidence="9" id="KW-1053">Target membrane</keyword>
<gene>
    <name evidence="11" type="ORF">LARSCL_LOCUS8929</name>
</gene>
<dbReference type="SUPFAM" id="SSF48403">
    <property type="entry name" value="Ankyrin repeat"/>
    <property type="match status" value="1"/>
</dbReference>
<dbReference type="InterPro" id="IPR002110">
    <property type="entry name" value="Ankyrin_rpt"/>
</dbReference>
<evidence type="ECO:0000256" key="4">
    <source>
        <dbReference type="ARBA" id="ARBA00022525"/>
    </source>
</evidence>
<proteinExistence type="predicted"/>
<keyword evidence="5" id="KW-1052">Target cell membrane</keyword>
<name>A0AAV2A2B3_9ARAC</name>
<accession>A0AAV2A2B3</accession>
<evidence type="ECO:0000256" key="5">
    <source>
        <dbReference type="ARBA" id="ARBA00022537"/>
    </source>
</evidence>
<feature type="repeat" description="ANK" evidence="10">
    <location>
        <begin position="39"/>
        <end position="63"/>
    </location>
</feature>
<dbReference type="AlphaFoldDB" id="A0AAV2A2B3"/>
<dbReference type="PROSITE" id="PS50088">
    <property type="entry name" value="ANK_REPEAT"/>
    <property type="match status" value="1"/>
</dbReference>
<evidence type="ECO:0000256" key="7">
    <source>
        <dbReference type="ARBA" id="ARBA00022699"/>
    </source>
</evidence>
<dbReference type="PROSITE" id="PS50297">
    <property type="entry name" value="ANK_REP_REGION"/>
    <property type="match status" value="1"/>
</dbReference>
<keyword evidence="10" id="KW-0040">ANK repeat</keyword>
<keyword evidence="6" id="KW-0800">Toxin</keyword>
<keyword evidence="8" id="KW-0638">Presynaptic neurotoxin</keyword>
<dbReference type="Proteomes" id="UP001497382">
    <property type="component" value="Unassembled WGS sequence"/>
</dbReference>
<dbReference type="Gene3D" id="1.25.40.20">
    <property type="entry name" value="Ankyrin repeat-containing domain"/>
    <property type="match status" value="1"/>
</dbReference>
<organism evidence="11 12">
    <name type="scientific">Larinioides sclopetarius</name>
    <dbReference type="NCBI Taxonomy" id="280406"/>
    <lineage>
        <taxon>Eukaryota</taxon>
        <taxon>Metazoa</taxon>
        <taxon>Ecdysozoa</taxon>
        <taxon>Arthropoda</taxon>
        <taxon>Chelicerata</taxon>
        <taxon>Arachnida</taxon>
        <taxon>Araneae</taxon>
        <taxon>Araneomorphae</taxon>
        <taxon>Entelegynae</taxon>
        <taxon>Araneoidea</taxon>
        <taxon>Araneidae</taxon>
        <taxon>Larinioides</taxon>
    </lineage>
</organism>
<reference evidence="11 12" key="1">
    <citation type="submission" date="2024-04" db="EMBL/GenBank/DDBJ databases">
        <authorList>
            <person name="Rising A."/>
            <person name="Reimegard J."/>
            <person name="Sonavane S."/>
            <person name="Akerstrom W."/>
            <person name="Nylinder S."/>
            <person name="Hedman E."/>
            <person name="Kallberg Y."/>
        </authorList>
    </citation>
    <scope>NUCLEOTIDE SEQUENCE [LARGE SCALE GENOMIC DNA]</scope>
</reference>
<sequence length="63" mass="7206">MKNIWDVTACWRTYINGAWIVKDNRYSIARCDINCQNNSGFTVLHLASSRGNLSLVQYLLLKG</sequence>
<dbReference type="Pfam" id="PF13637">
    <property type="entry name" value="Ank_4"/>
    <property type="match status" value="1"/>
</dbReference>
<evidence type="ECO:0000256" key="6">
    <source>
        <dbReference type="ARBA" id="ARBA00022656"/>
    </source>
</evidence>
<feature type="non-terminal residue" evidence="11">
    <location>
        <position position="63"/>
    </location>
</feature>
<evidence type="ECO:0000256" key="8">
    <source>
        <dbReference type="ARBA" id="ARBA00023028"/>
    </source>
</evidence>
<keyword evidence="9" id="KW-0472">Membrane</keyword>
<keyword evidence="3" id="KW-0268">Exocytosis</keyword>
<evidence type="ECO:0000313" key="12">
    <source>
        <dbReference type="Proteomes" id="UP001497382"/>
    </source>
</evidence>